<accession>N1PXI1</accession>
<dbReference type="EMBL" id="KB446536">
    <property type="protein sequence ID" value="EME47105.1"/>
    <property type="molecule type" value="Genomic_DNA"/>
</dbReference>
<dbReference type="HOGENOM" id="CLU_089680_0_0_1"/>
<evidence type="ECO:0000313" key="3">
    <source>
        <dbReference type="Proteomes" id="UP000016933"/>
    </source>
</evidence>
<protein>
    <recommendedName>
        <fullName evidence="4">Myb-like domain-containing protein</fullName>
    </recommendedName>
</protein>
<feature type="region of interest" description="Disordered" evidence="1">
    <location>
        <begin position="1"/>
        <end position="81"/>
    </location>
</feature>
<proteinExistence type="predicted"/>
<organism evidence="2 3">
    <name type="scientific">Dothistroma septosporum (strain NZE10 / CBS 128990)</name>
    <name type="common">Red band needle blight fungus</name>
    <name type="synonym">Mycosphaerella pini</name>
    <dbReference type="NCBI Taxonomy" id="675120"/>
    <lineage>
        <taxon>Eukaryota</taxon>
        <taxon>Fungi</taxon>
        <taxon>Dikarya</taxon>
        <taxon>Ascomycota</taxon>
        <taxon>Pezizomycotina</taxon>
        <taxon>Dothideomycetes</taxon>
        <taxon>Dothideomycetidae</taxon>
        <taxon>Mycosphaerellales</taxon>
        <taxon>Mycosphaerellaceae</taxon>
        <taxon>Dothistroma</taxon>
    </lineage>
</organism>
<gene>
    <name evidence="2" type="ORF">DOTSEDRAFT_124315</name>
</gene>
<evidence type="ECO:0008006" key="4">
    <source>
        <dbReference type="Google" id="ProtNLM"/>
    </source>
</evidence>
<dbReference type="AlphaFoldDB" id="N1PXI1"/>
<dbReference type="Proteomes" id="UP000016933">
    <property type="component" value="Unassembled WGS sequence"/>
</dbReference>
<dbReference type="STRING" id="675120.N1PXI1"/>
<dbReference type="eggNOG" id="ENOG502SZT9">
    <property type="taxonomic scope" value="Eukaryota"/>
</dbReference>
<feature type="compositionally biased region" description="Low complexity" evidence="1">
    <location>
        <begin position="25"/>
        <end position="34"/>
    </location>
</feature>
<dbReference type="OrthoDB" id="5375264at2759"/>
<dbReference type="OMA" id="FEQEKWH"/>
<name>N1PXI1_DOTSN</name>
<evidence type="ECO:0000313" key="2">
    <source>
        <dbReference type="EMBL" id="EME47105.1"/>
    </source>
</evidence>
<keyword evidence="3" id="KW-1185">Reference proteome</keyword>
<reference evidence="3" key="1">
    <citation type="journal article" date="2012" name="PLoS Genet.">
        <title>The genomes of the fungal plant pathogens Cladosporium fulvum and Dothistroma septosporum reveal adaptation to different hosts and lifestyles but also signatures of common ancestry.</title>
        <authorList>
            <person name="de Wit P.J.G.M."/>
            <person name="van der Burgt A."/>
            <person name="Oekmen B."/>
            <person name="Stergiopoulos I."/>
            <person name="Abd-Elsalam K.A."/>
            <person name="Aerts A.L."/>
            <person name="Bahkali A.H."/>
            <person name="Beenen H.G."/>
            <person name="Chettri P."/>
            <person name="Cox M.P."/>
            <person name="Datema E."/>
            <person name="de Vries R.P."/>
            <person name="Dhillon B."/>
            <person name="Ganley A.R."/>
            <person name="Griffiths S.A."/>
            <person name="Guo Y."/>
            <person name="Hamelin R.C."/>
            <person name="Henrissat B."/>
            <person name="Kabir M.S."/>
            <person name="Jashni M.K."/>
            <person name="Kema G."/>
            <person name="Klaubauf S."/>
            <person name="Lapidus A."/>
            <person name="Levasseur A."/>
            <person name="Lindquist E."/>
            <person name="Mehrabi R."/>
            <person name="Ohm R.A."/>
            <person name="Owen T.J."/>
            <person name="Salamov A."/>
            <person name="Schwelm A."/>
            <person name="Schijlen E."/>
            <person name="Sun H."/>
            <person name="van den Burg H.A."/>
            <person name="van Ham R.C.H.J."/>
            <person name="Zhang S."/>
            <person name="Goodwin S.B."/>
            <person name="Grigoriev I.V."/>
            <person name="Collemare J."/>
            <person name="Bradshaw R.E."/>
        </authorList>
    </citation>
    <scope>NUCLEOTIDE SEQUENCE [LARGE SCALE GENOMIC DNA]</scope>
    <source>
        <strain evidence="3">NZE10 / CBS 128990</strain>
    </source>
</reference>
<evidence type="ECO:0000256" key="1">
    <source>
        <dbReference type="SAM" id="MobiDB-lite"/>
    </source>
</evidence>
<sequence>MIFPSAIEPAFTKTPANVKNDYVQSSSSRTVAAPPSSPRPSIAKKRTAPTPKMEVKKRKTGKKTMASRPIPRSLEECSEPDKMLIKMRDEGSEWGPIRKEWKELTGESTATSTLPNRYARLKSNFTVVREEDNALLLSAKREVEESFEAQKWDLVARVVAEKGGDTYAGTKW</sequence>
<reference evidence="2 3" key="2">
    <citation type="journal article" date="2012" name="PLoS Pathog.">
        <title>Diverse lifestyles and strategies of plant pathogenesis encoded in the genomes of eighteen Dothideomycetes fungi.</title>
        <authorList>
            <person name="Ohm R.A."/>
            <person name="Feau N."/>
            <person name="Henrissat B."/>
            <person name="Schoch C.L."/>
            <person name="Horwitz B.A."/>
            <person name="Barry K.W."/>
            <person name="Condon B.J."/>
            <person name="Copeland A.C."/>
            <person name="Dhillon B."/>
            <person name="Glaser F."/>
            <person name="Hesse C.N."/>
            <person name="Kosti I."/>
            <person name="LaButti K."/>
            <person name="Lindquist E.A."/>
            <person name="Lucas S."/>
            <person name="Salamov A.A."/>
            <person name="Bradshaw R.E."/>
            <person name="Ciuffetti L."/>
            <person name="Hamelin R.C."/>
            <person name="Kema G.H.J."/>
            <person name="Lawrence C."/>
            <person name="Scott J.A."/>
            <person name="Spatafora J.W."/>
            <person name="Turgeon B.G."/>
            <person name="de Wit P.J.G.M."/>
            <person name="Zhong S."/>
            <person name="Goodwin S.B."/>
            <person name="Grigoriev I.V."/>
        </authorList>
    </citation>
    <scope>NUCLEOTIDE SEQUENCE [LARGE SCALE GENOMIC DNA]</scope>
    <source>
        <strain evidence="3">NZE10 / CBS 128990</strain>
    </source>
</reference>